<dbReference type="PANTHER" id="PTHR31429:SF54">
    <property type="entry name" value="WRKY TRANSCRIPTION FACTOR 9-RELATED"/>
    <property type="match status" value="1"/>
</dbReference>
<proteinExistence type="inferred from homology"/>
<evidence type="ECO:0000256" key="1">
    <source>
        <dbReference type="ARBA" id="ARBA00004123"/>
    </source>
</evidence>
<evidence type="ECO:0000256" key="5">
    <source>
        <dbReference type="ARBA" id="ARBA00023163"/>
    </source>
</evidence>
<dbReference type="FunFam" id="2.20.25.80:FF:000002">
    <property type="entry name" value="probable WRKY transcription factor 31"/>
    <property type="match status" value="1"/>
</dbReference>
<feature type="compositionally biased region" description="Acidic residues" evidence="9">
    <location>
        <begin position="131"/>
        <end position="141"/>
    </location>
</feature>
<dbReference type="InterPro" id="IPR036576">
    <property type="entry name" value="WRKY_dom_sf"/>
</dbReference>
<dbReference type="EMBL" id="OU503042">
    <property type="protein sequence ID" value="CAI9765340.1"/>
    <property type="molecule type" value="Genomic_DNA"/>
</dbReference>
<evidence type="ECO:0000259" key="10">
    <source>
        <dbReference type="PROSITE" id="PS50811"/>
    </source>
</evidence>
<evidence type="ECO:0000256" key="6">
    <source>
        <dbReference type="ARBA" id="ARBA00023242"/>
    </source>
</evidence>
<keyword evidence="12" id="KW-1185">Reference proteome</keyword>
<comment type="subcellular location">
    <subcellularLocation>
        <location evidence="1">Nucleus</location>
    </subcellularLocation>
</comment>
<evidence type="ECO:0000256" key="4">
    <source>
        <dbReference type="ARBA" id="ARBA00023125"/>
    </source>
</evidence>
<keyword evidence="3 8" id="KW-0175">Coiled coil</keyword>
<evidence type="ECO:0000256" key="8">
    <source>
        <dbReference type="SAM" id="Coils"/>
    </source>
</evidence>
<gene>
    <name evidence="11" type="ORF">FPE_LOCUS12770</name>
</gene>
<dbReference type="GO" id="GO:0003700">
    <property type="term" value="F:DNA-binding transcription factor activity"/>
    <property type="evidence" value="ECO:0007669"/>
    <property type="project" value="InterPro"/>
</dbReference>
<keyword evidence="4" id="KW-0238">DNA-binding</keyword>
<dbReference type="PANTHER" id="PTHR31429">
    <property type="entry name" value="WRKY TRANSCRIPTION FACTOR 36-RELATED"/>
    <property type="match status" value="1"/>
</dbReference>
<evidence type="ECO:0000313" key="11">
    <source>
        <dbReference type="EMBL" id="CAI9765340.1"/>
    </source>
</evidence>
<keyword evidence="2" id="KW-0805">Transcription regulation</keyword>
<evidence type="ECO:0000256" key="7">
    <source>
        <dbReference type="ARBA" id="ARBA00061007"/>
    </source>
</evidence>
<dbReference type="Pfam" id="PF03106">
    <property type="entry name" value="WRKY"/>
    <property type="match status" value="1"/>
</dbReference>
<dbReference type="PROSITE" id="PS50811">
    <property type="entry name" value="WRKY"/>
    <property type="match status" value="1"/>
</dbReference>
<evidence type="ECO:0000256" key="3">
    <source>
        <dbReference type="ARBA" id="ARBA00023054"/>
    </source>
</evidence>
<keyword evidence="6" id="KW-0539">Nucleus</keyword>
<reference evidence="11" key="1">
    <citation type="submission" date="2023-05" db="EMBL/GenBank/DDBJ databases">
        <authorList>
            <person name="Huff M."/>
        </authorList>
    </citation>
    <scope>NUCLEOTIDE SEQUENCE</scope>
</reference>
<feature type="compositionally biased region" description="Basic and acidic residues" evidence="9">
    <location>
        <begin position="112"/>
        <end position="124"/>
    </location>
</feature>
<evidence type="ECO:0000313" key="12">
    <source>
        <dbReference type="Proteomes" id="UP000834106"/>
    </source>
</evidence>
<dbReference type="InterPro" id="IPR044810">
    <property type="entry name" value="WRKY_plant"/>
</dbReference>
<dbReference type="AlphaFoldDB" id="A0AAD2DW21"/>
<protein>
    <recommendedName>
        <fullName evidence="10">WRKY domain-containing protein</fullName>
    </recommendedName>
</protein>
<dbReference type="GO" id="GO:0043565">
    <property type="term" value="F:sequence-specific DNA binding"/>
    <property type="evidence" value="ECO:0007669"/>
    <property type="project" value="InterPro"/>
</dbReference>
<feature type="region of interest" description="Disordered" evidence="9">
    <location>
        <begin position="108"/>
        <end position="141"/>
    </location>
</feature>
<comment type="similarity">
    <text evidence="7">Belongs to the WRKY group II-b family.</text>
</comment>
<feature type="domain" description="WRKY" evidence="10">
    <location>
        <begin position="208"/>
        <end position="274"/>
    </location>
</feature>
<evidence type="ECO:0000256" key="2">
    <source>
        <dbReference type="ARBA" id="ARBA00023015"/>
    </source>
</evidence>
<dbReference type="Proteomes" id="UP000834106">
    <property type="component" value="Chromosome 7"/>
</dbReference>
<keyword evidence="5" id="KW-0804">Transcription</keyword>
<evidence type="ECO:0000256" key="9">
    <source>
        <dbReference type="SAM" id="MobiDB-lite"/>
    </source>
</evidence>
<dbReference type="GO" id="GO:0005634">
    <property type="term" value="C:nucleus"/>
    <property type="evidence" value="ECO:0007669"/>
    <property type="project" value="UniProtKB-SubCell"/>
</dbReference>
<feature type="coiled-coil region" evidence="8">
    <location>
        <begin position="34"/>
        <end position="98"/>
    </location>
</feature>
<dbReference type="SUPFAM" id="SSF118290">
    <property type="entry name" value="WRKY DNA-binding domain"/>
    <property type="match status" value="1"/>
</dbReference>
<dbReference type="InterPro" id="IPR003657">
    <property type="entry name" value="WRKY_dom"/>
</dbReference>
<sequence>MGRKEESNEMDIDLSLKLDAQAESDRVEEELLIAHKSDEEVEEEEDDVRRENSRLENFKSTEEISILQMQMNRMKEENKILSNAVEQIMKDYDDLQLRFAIIQQNTNQNKLKGGDHDPSRDPKGRALSSAIDEDSTTESDELGLSLTLRTSSKKLEEGQTRKEKIEGTIGSASIQGKLQGSNNFPGFNASHVSSPPNKRARISVRARCEAATMNDGCQWRKYGQKIAKTNPCPRAYYRCTVAPGCPVRKQVQRCLEDKSILITTYEGTHNHPLPVGATAMASTAAASYMCNPFMNNEISTLNQTNFPYYNSPHMINPSFPYIPNLRNINPNLDPAKGIVLDLSSSHSAEKVGYSWNGNTLFNQLIPGPKPVEEIGSEGEIAVASDPKFRIAE</sequence>
<dbReference type="Gene3D" id="2.20.25.80">
    <property type="entry name" value="WRKY domain"/>
    <property type="match status" value="1"/>
</dbReference>
<organism evidence="11 12">
    <name type="scientific">Fraxinus pennsylvanica</name>
    <dbReference type="NCBI Taxonomy" id="56036"/>
    <lineage>
        <taxon>Eukaryota</taxon>
        <taxon>Viridiplantae</taxon>
        <taxon>Streptophyta</taxon>
        <taxon>Embryophyta</taxon>
        <taxon>Tracheophyta</taxon>
        <taxon>Spermatophyta</taxon>
        <taxon>Magnoliopsida</taxon>
        <taxon>eudicotyledons</taxon>
        <taxon>Gunneridae</taxon>
        <taxon>Pentapetalae</taxon>
        <taxon>asterids</taxon>
        <taxon>lamiids</taxon>
        <taxon>Lamiales</taxon>
        <taxon>Oleaceae</taxon>
        <taxon>Oleeae</taxon>
        <taxon>Fraxinus</taxon>
    </lineage>
</organism>
<accession>A0AAD2DW21</accession>
<name>A0AAD2DW21_9LAMI</name>
<dbReference type="SMART" id="SM00774">
    <property type="entry name" value="WRKY"/>
    <property type="match status" value="1"/>
</dbReference>